<organism evidence="2 3">
    <name type="scientific">Lentinula raphanica</name>
    <dbReference type="NCBI Taxonomy" id="153919"/>
    <lineage>
        <taxon>Eukaryota</taxon>
        <taxon>Fungi</taxon>
        <taxon>Dikarya</taxon>
        <taxon>Basidiomycota</taxon>
        <taxon>Agaricomycotina</taxon>
        <taxon>Agaricomycetes</taxon>
        <taxon>Agaricomycetidae</taxon>
        <taxon>Agaricales</taxon>
        <taxon>Marasmiineae</taxon>
        <taxon>Omphalotaceae</taxon>
        <taxon>Lentinula</taxon>
    </lineage>
</organism>
<dbReference type="EMBL" id="MU806185">
    <property type="protein sequence ID" value="KAJ3838388.1"/>
    <property type="molecule type" value="Genomic_DNA"/>
</dbReference>
<proteinExistence type="predicted"/>
<sequence>MDEFLKWTMNYPATVLGGSDVRRRTYYCLSLTRQIKVPVATRKDIMLDYCAPTSDSSPSGFFDEIKVPKGFAGQIPSHSEYFLSSSAAGTTTFFPTSFDYRLSPIRTLHATPPPSHRFYSPTISMVPIPTVSPLFILCSILISIVVTGHPVPPTPAPNTHTEAREHKFVEYNPSSAVKTGPVRTESSRWCFVIGLDASSRPISENMLADLIMFIGTQPSQGYHAIDNPDSDPKLNLNWPWEAKTTVAKTPVTAKGARSLGQIRFPPGSRKPKAYYHILKEKLHHLQFQGRVGFIRVALDLLKSQRYITAKPSSKDVDVLSNLRLLNEFLLADEAIWRERYATLVRSLCDEAEQSQTNTAHPQTNSEQPQTNADHPQTNVVHPESDAKDSIRWKLHRLFYNNCRTYHSDYKLKENDPPSLEILLSFGKGSCRIAARSSDKKS</sequence>
<name>A0AA38P8N1_9AGAR</name>
<accession>A0AA38P8N1</accession>
<feature type="compositionally biased region" description="Polar residues" evidence="1">
    <location>
        <begin position="353"/>
        <end position="379"/>
    </location>
</feature>
<evidence type="ECO:0000313" key="2">
    <source>
        <dbReference type="EMBL" id="KAJ3838388.1"/>
    </source>
</evidence>
<dbReference type="Proteomes" id="UP001163846">
    <property type="component" value="Unassembled WGS sequence"/>
</dbReference>
<dbReference type="AlphaFoldDB" id="A0AA38P8N1"/>
<reference evidence="2" key="1">
    <citation type="submission" date="2022-08" db="EMBL/GenBank/DDBJ databases">
        <authorList>
            <consortium name="DOE Joint Genome Institute"/>
            <person name="Min B."/>
            <person name="Riley R."/>
            <person name="Sierra-Patev S."/>
            <person name="Naranjo-Ortiz M."/>
            <person name="Looney B."/>
            <person name="Konkel Z."/>
            <person name="Slot J.C."/>
            <person name="Sakamoto Y."/>
            <person name="Steenwyk J.L."/>
            <person name="Rokas A."/>
            <person name="Carro J."/>
            <person name="Camarero S."/>
            <person name="Ferreira P."/>
            <person name="Molpeceres G."/>
            <person name="Ruiz-Duenas F.J."/>
            <person name="Serrano A."/>
            <person name="Henrissat B."/>
            <person name="Drula E."/>
            <person name="Hughes K.W."/>
            <person name="Mata J.L."/>
            <person name="Ishikawa N.K."/>
            <person name="Vargas-Isla R."/>
            <person name="Ushijima S."/>
            <person name="Smith C.A."/>
            <person name="Ahrendt S."/>
            <person name="Andreopoulos W."/>
            <person name="He G."/>
            <person name="Labutti K."/>
            <person name="Lipzen A."/>
            <person name="Ng V."/>
            <person name="Sandor L."/>
            <person name="Barry K."/>
            <person name="Martinez A.T."/>
            <person name="Xiao Y."/>
            <person name="Gibbons J.G."/>
            <person name="Terashima K."/>
            <person name="Hibbett D.S."/>
            <person name="Grigoriev I.V."/>
        </authorList>
    </citation>
    <scope>NUCLEOTIDE SEQUENCE</scope>
    <source>
        <strain evidence="2">TFB9207</strain>
    </source>
</reference>
<feature type="region of interest" description="Disordered" evidence="1">
    <location>
        <begin position="352"/>
        <end position="385"/>
    </location>
</feature>
<protein>
    <submittedName>
        <fullName evidence="2">Uncharacterized protein</fullName>
    </submittedName>
</protein>
<evidence type="ECO:0000313" key="3">
    <source>
        <dbReference type="Proteomes" id="UP001163846"/>
    </source>
</evidence>
<keyword evidence="3" id="KW-1185">Reference proteome</keyword>
<comment type="caution">
    <text evidence="2">The sequence shown here is derived from an EMBL/GenBank/DDBJ whole genome shotgun (WGS) entry which is preliminary data.</text>
</comment>
<evidence type="ECO:0000256" key="1">
    <source>
        <dbReference type="SAM" id="MobiDB-lite"/>
    </source>
</evidence>
<gene>
    <name evidence="2" type="ORF">F5878DRAFT_661237</name>
</gene>